<feature type="compositionally biased region" description="Low complexity" evidence="1">
    <location>
        <begin position="81"/>
        <end position="99"/>
    </location>
</feature>
<dbReference type="EMBL" id="KZ857411">
    <property type="protein sequence ID" value="RDX48459.1"/>
    <property type="molecule type" value="Genomic_DNA"/>
</dbReference>
<dbReference type="Proteomes" id="UP000256964">
    <property type="component" value="Unassembled WGS sequence"/>
</dbReference>
<evidence type="ECO:0000313" key="2">
    <source>
        <dbReference type="EMBL" id="RDX48459.1"/>
    </source>
</evidence>
<proteinExistence type="predicted"/>
<organism evidence="2 3">
    <name type="scientific">Lentinus brumalis</name>
    <dbReference type="NCBI Taxonomy" id="2498619"/>
    <lineage>
        <taxon>Eukaryota</taxon>
        <taxon>Fungi</taxon>
        <taxon>Dikarya</taxon>
        <taxon>Basidiomycota</taxon>
        <taxon>Agaricomycotina</taxon>
        <taxon>Agaricomycetes</taxon>
        <taxon>Polyporales</taxon>
        <taxon>Polyporaceae</taxon>
        <taxon>Lentinus</taxon>
    </lineage>
</organism>
<feature type="region of interest" description="Disordered" evidence="1">
    <location>
        <begin position="75"/>
        <end position="103"/>
    </location>
</feature>
<accession>A0A371D7G4</accession>
<dbReference type="AlphaFoldDB" id="A0A371D7G4"/>
<sequence>MRRLGDVPTRIGIEAQICRAQHRHSSRRRRRRGRRLADDLNDIELLQGSQATLTVTRLSGRIVLSWRPNGIESRKVEQLVPSRTSPSPSPTITRSPNPSDFARGHAWQTLSTPEYMCLQDYDVDIFQKVLVNTMKNPMGSSSGLSSDGWRRARACGSEYAPCRGDYVGHAPPSEDPFLRTLRRLLLHSGAASSQLAEPTSLPPGVALLNQHSSELVDLSSIYLC</sequence>
<evidence type="ECO:0000256" key="1">
    <source>
        <dbReference type="SAM" id="MobiDB-lite"/>
    </source>
</evidence>
<name>A0A371D7G4_9APHY</name>
<evidence type="ECO:0000313" key="3">
    <source>
        <dbReference type="Proteomes" id="UP000256964"/>
    </source>
</evidence>
<gene>
    <name evidence="2" type="ORF">OH76DRAFT_1404719</name>
</gene>
<protein>
    <submittedName>
        <fullName evidence="2">Uncharacterized protein</fullName>
    </submittedName>
</protein>
<reference evidence="2 3" key="1">
    <citation type="journal article" date="2018" name="Biotechnol. Biofuels">
        <title>Integrative visual omics of the white-rot fungus Polyporus brumalis exposes the biotechnological potential of its oxidative enzymes for delignifying raw plant biomass.</title>
        <authorList>
            <person name="Miyauchi S."/>
            <person name="Rancon A."/>
            <person name="Drula E."/>
            <person name="Hage H."/>
            <person name="Chaduli D."/>
            <person name="Favel A."/>
            <person name="Grisel S."/>
            <person name="Henrissat B."/>
            <person name="Herpoel-Gimbert I."/>
            <person name="Ruiz-Duenas F.J."/>
            <person name="Chevret D."/>
            <person name="Hainaut M."/>
            <person name="Lin J."/>
            <person name="Wang M."/>
            <person name="Pangilinan J."/>
            <person name="Lipzen A."/>
            <person name="Lesage-Meessen L."/>
            <person name="Navarro D."/>
            <person name="Riley R."/>
            <person name="Grigoriev I.V."/>
            <person name="Zhou S."/>
            <person name="Raouche S."/>
            <person name="Rosso M.N."/>
        </authorList>
    </citation>
    <scope>NUCLEOTIDE SEQUENCE [LARGE SCALE GENOMIC DNA]</scope>
    <source>
        <strain evidence="2 3">BRFM 1820</strain>
    </source>
</reference>
<keyword evidence="3" id="KW-1185">Reference proteome</keyword>